<dbReference type="Gene3D" id="1.10.443.10">
    <property type="entry name" value="Intergrase catalytic core"/>
    <property type="match status" value="1"/>
</dbReference>
<dbReference type="SUPFAM" id="SSF56349">
    <property type="entry name" value="DNA breaking-rejoining enzymes"/>
    <property type="match status" value="1"/>
</dbReference>
<dbReference type="GO" id="GO:0015074">
    <property type="term" value="P:DNA integration"/>
    <property type="evidence" value="ECO:0007669"/>
    <property type="project" value="InterPro"/>
</dbReference>
<keyword evidence="3" id="KW-1185">Reference proteome</keyword>
<gene>
    <name evidence="2" type="ORF">MCOR_20843</name>
</gene>
<dbReference type="GO" id="GO:0006310">
    <property type="term" value="P:DNA recombination"/>
    <property type="evidence" value="ECO:0007669"/>
    <property type="project" value="UniProtKB-KW"/>
</dbReference>
<dbReference type="GO" id="GO:0003677">
    <property type="term" value="F:DNA binding"/>
    <property type="evidence" value="ECO:0007669"/>
    <property type="project" value="InterPro"/>
</dbReference>
<dbReference type="InterPro" id="IPR011010">
    <property type="entry name" value="DNA_brk_join_enz"/>
</dbReference>
<reference evidence="2 3" key="1">
    <citation type="submission" date="2020-06" db="EMBL/GenBank/DDBJ databases">
        <authorList>
            <person name="Li R."/>
            <person name="Bekaert M."/>
        </authorList>
    </citation>
    <scope>NUCLEOTIDE SEQUENCE [LARGE SCALE GENOMIC DNA]</scope>
    <source>
        <strain evidence="3">wild</strain>
    </source>
</reference>
<dbReference type="PANTHER" id="PTHR34605:SF3">
    <property type="entry name" value="P CELL-TYPE AGGLUTINATION PROTEIN MAP4-LIKE-RELATED"/>
    <property type="match status" value="1"/>
</dbReference>
<dbReference type="EMBL" id="CACVKT020003693">
    <property type="protein sequence ID" value="CAC5385283.1"/>
    <property type="molecule type" value="Genomic_DNA"/>
</dbReference>
<evidence type="ECO:0000313" key="2">
    <source>
        <dbReference type="EMBL" id="CAC5385283.1"/>
    </source>
</evidence>
<dbReference type="OrthoDB" id="6050511at2759"/>
<dbReference type="InterPro" id="IPR052925">
    <property type="entry name" value="Phage_Integrase-like_Recomb"/>
</dbReference>
<organism evidence="2 3">
    <name type="scientific">Mytilus coruscus</name>
    <name type="common">Sea mussel</name>
    <dbReference type="NCBI Taxonomy" id="42192"/>
    <lineage>
        <taxon>Eukaryota</taxon>
        <taxon>Metazoa</taxon>
        <taxon>Spiralia</taxon>
        <taxon>Lophotrochozoa</taxon>
        <taxon>Mollusca</taxon>
        <taxon>Bivalvia</taxon>
        <taxon>Autobranchia</taxon>
        <taxon>Pteriomorphia</taxon>
        <taxon>Mytilida</taxon>
        <taxon>Mytiloidea</taxon>
        <taxon>Mytilidae</taxon>
        <taxon>Mytilinae</taxon>
        <taxon>Mytilus</taxon>
    </lineage>
</organism>
<keyword evidence="1" id="KW-0233">DNA recombination</keyword>
<dbReference type="InterPro" id="IPR013762">
    <property type="entry name" value="Integrase-like_cat_sf"/>
</dbReference>
<dbReference type="AlphaFoldDB" id="A0A6J8BNA1"/>
<dbReference type="Proteomes" id="UP000507470">
    <property type="component" value="Unassembled WGS sequence"/>
</dbReference>
<name>A0A6J8BNA1_MYTCO</name>
<dbReference type="PANTHER" id="PTHR34605">
    <property type="entry name" value="PHAGE_INTEGRASE DOMAIN-CONTAINING PROTEIN"/>
    <property type="match status" value="1"/>
</dbReference>
<evidence type="ECO:0000313" key="3">
    <source>
        <dbReference type="Proteomes" id="UP000507470"/>
    </source>
</evidence>
<protein>
    <submittedName>
        <fullName evidence="2">Uncharacterized protein</fullName>
    </submittedName>
</protein>
<sequence>MNGATDNDPLLVDSSNLALRRSLFIDNLKTILSHLRLNADKYSGHSFRIGAATTCSSNGIQDHMIQTLGRWKSGCYSRYIRTSDVDIRLTCLFCNRAVNITDCLTQKATCKDNEEQCFLDKTILPDLASVFSAGCRSKQVCDLIASAVGKRSNVACAQCCNTTTNNTTLIPCNGYLCEQNPKPAGATCGVCDRVSDPKDCSVDQQCQPNEICDRILKEYRSTHNTVSTGRRADHGDLTLCSACCDTLSCNKKKCSEVIKTQTCHNSTICG</sequence>
<proteinExistence type="predicted"/>
<evidence type="ECO:0000256" key="1">
    <source>
        <dbReference type="ARBA" id="ARBA00023172"/>
    </source>
</evidence>
<accession>A0A6J8BNA1</accession>